<comment type="caution">
    <text evidence="2">The sequence shown here is derived from an EMBL/GenBank/DDBJ whole genome shotgun (WGS) entry which is preliminary data.</text>
</comment>
<dbReference type="Proteomes" id="UP000324632">
    <property type="component" value="Chromosome 5"/>
</dbReference>
<dbReference type="AlphaFoldDB" id="A0A5A9PIU7"/>
<organism evidence="2 3">
    <name type="scientific">Triplophysa tibetana</name>
    <dbReference type="NCBI Taxonomy" id="1572043"/>
    <lineage>
        <taxon>Eukaryota</taxon>
        <taxon>Metazoa</taxon>
        <taxon>Chordata</taxon>
        <taxon>Craniata</taxon>
        <taxon>Vertebrata</taxon>
        <taxon>Euteleostomi</taxon>
        <taxon>Actinopterygii</taxon>
        <taxon>Neopterygii</taxon>
        <taxon>Teleostei</taxon>
        <taxon>Ostariophysi</taxon>
        <taxon>Cypriniformes</taxon>
        <taxon>Nemacheilidae</taxon>
        <taxon>Triplophysa</taxon>
    </lineage>
</organism>
<dbReference type="EMBL" id="SOYY01000005">
    <property type="protein sequence ID" value="KAA0721111.1"/>
    <property type="molecule type" value="Genomic_DNA"/>
</dbReference>
<evidence type="ECO:0000313" key="3">
    <source>
        <dbReference type="Proteomes" id="UP000324632"/>
    </source>
</evidence>
<evidence type="ECO:0000313" key="2">
    <source>
        <dbReference type="EMBL" id="KAA0721111.1"/>
    </source>
</evidence>
<accession>A0A5A9PIU7</accession>
<reference evidence="2 3" key="1">
    <citation type="journal article" date="2019" name="Mol. Ecol. Resour.">
        <title>Chromosome-level genome assembly of Triplophysa tibetana, a fish adapted to the harsh high-altitude environment of the Tibetan Plateau.</title>
        <authorList>
            <person name="Yang X."/>
            <person name="Liu H."/>
            <person name="Ma Z."/>
            <person name="Zou Y."/>
            <person name="Zou M."/>
            <person name="Mao Y."/>
            <person name="Li X."/>
            <person name="Wang H."/>
            <person name="Chen T."/>
            <person name="Wang W."/>
            <person name="Yang R."/>
        </authorList>
    </citation>
    <scope>NUCLEOTIDE SEQUENCE [LARGE SCALE GENOMIC DNA]</scope>
    <source>
        <strain evidence="2">TTIB1903HZAU</strain>
        <tissue evidence="2">Muscle</tissue>
    </source>
</reference>
<protein>
    <submittedName>
        <fullName evidence="2">Uncharacterized protein</fullName>
    </submittedName>
</protein>
<evidence type="ECO:0000256" key="1">
    <source>
        <dbReference type="SAM" id="MobiDB-lite"/>
    </source>
</evidence>
<gene>
    <name evidence="2" type="ORF">E1301_Tti001879</name>
</gene>
<name>A0A5A9PIU7_9TELE</name>
<feature type="region of interest" description="Disordered" evidence="1">
    <location>
        <begin position="1"/>
        <end position="28"/>
    </location>
</feature>
<proteinExistence type="predicted"/>
<sequence>MIGGGLPPECKTQRDRQSWTEETDGGKNSPHETFLKQIIFVFSQSFAYLRKYFMKSEEHFALLSANKAETYAIVYDGIVASATKTTSVAYNANFRINPVSEKVGGRMMTEQWADRFQSKIPSDELWVERTALLPLIELGAFVWHKKEHVSVYSMYALERFSAVMFAGCLT</sequence>
<keyword evidence="3" id="KW-1185">Reference proteome</keyword>